<feature type="domain" description="GOLD" evidence="11">
    <location>
        <begin position="50"/>
        <end position="135"/>
    </location>
</feature>
<keyword evidence="6 9" id="KW-1133">Transmembrane helix</keyword>
<evidence type="ECO:0000256" key="9">
    <source>
        <dbReference type="SAM" id="Phobius"/>
    </source>
</evidence>
<organism evidence="12 13">
    <name type="scientific">Cavia porcellus</name>
    <name type="common">Guinea pig</name>
    <dbReference type="NCBI Taxonomy" id="10141"/>
    <lineage>
        <taxon>Eukaryota</taxon>
        <taxon>Metazoa</taxon>
        <taxon>Chordata</taxon>
        <taxon>Craniata</taxon>
        <taxon>Vertebrata</taxon>
        <taxon>Euteleostomi</taxon>
        <taxon>Mammalia</taxon>
        <taxon>Eutheria</taxon>
        <taxon>Euarchontoglires</taxon>
        <taxon>Glires</taxon>
        <taxon>Rodentia</taxon>
        <taxon>Hystricomorpha</taxon>
        <taxon>Caviidae</taxon>
        <taxon>Cavia</taxon>
    </lineage>
</organism>
<dbReference type="Bgee" id="ENSCPOG00000003714">
    <property type="expression patterns" value="Expressed in adult mammalian kidney and 2 other cell types or tissues"/>
</dbReference>
<evidence type="ECO:0000256" key="7">
    <source>
        <dbReference type="ARBA" id="ARBA00023136"/>
    </source>
</evidence>
<evidence type="ECO:0000256" key="5">
    <source>
        <dbReference type="ARBA" id="ARBA00022824"/>
    </source>
</evidence>
<feature type="signal peptide" evidence="10">
    <location>
        <begin position="1"/>
        <end position="21"/>
    </location>
</feature>
<evidence type="ECO:0000256" key="2">
    <source>
        <dbReference type="ARBA" id="ARBA00007104"/>
    </source>
</evidence>
<evidence type="ECO:0000313" key="12">
    <source>
        <dbReference type="Ensembl" id="ENSCPOP00000003354.1"/>
    </source>
</evidence>
<feature type="chain" id="PRO_5003541445" evidence="10">
    <location>
        <begin position="22"/>
        <end position="237"/>
    </location>
</feature>
<dbReference type="SMART" id="SM01190">
    <property type="entry name" value="EMP24_GP25L"/>
    <property type="match status" value="1"/>
</dbReference>
<dbReference type="Ensembl" id="ENSCPOT00000003758.2">
    <property type="protein sequence ID" value="ENSCPOP00000003354.1"/>
    <property type="gene ID" value="ENSCPOG00000003714.3"/>
</dbReference>
<evidence type="ECO:0000256" key="3">
    <source>
        <dbReference type="ARBA" id="ARBA00022692"/>
    </source>
</evidence>
<evidence type="ECO:0000256" key="1">
    <source>
        <dbReference type="ARBA" id="ARBA00004115"/>
    </source>
</evidence>
<dbReference type="STRING" id="10141.ENSCPOP00000003354"/>
<evidence type="ECO:0000313" key="13">
    <source>
        <dbReference type="Proteomes" id="UP000005447"/>
    </source>
</evidence>
<feature type="transmembrane region" description="Helical" evidence="9">
    <location>
        <begin position="200"/>
        <end position="220"/>
    </location>
</feature>
<name>H0V1I9_CAVPO</name>
<dbReference type="eggNOG" id="KOG3287">
    <property type="taxonomic scope" value="Eukaryota"/>
</dbReference>
<dbReference type="Pfam" id="PF01105">
    <property type="entry name" value="EMP24_GP25L"/>
    <property type="match status" value="1"/>
</dbReference>
<sequence length="237" mass="27612">MSPLLLWAGLVAVNLVTTGRSQKTEPTASGEPLHEAERHDFAILILPGSIECFWQFAHQNGYFYFSYEVQRILGMSQDRHIAATVHTPKGSLIDTSWDVRGQINFSTQETGYYQLCLKNQQNRFSSVQVYLNFGVFYEGPEINHKQNQRKHLNDTLDAIEVSTQRMQSNVFHIWRFYNFARMRKMADFFLLQSNYNYVNWWSIAQSLVIVLSGILQLYFVKRLFNVPTISHTKTPRC</sequence>
<reference evidence="13" key="1">
    <citation type="journal article" date="2011" name="Nature">
        <title>A high-resolution map of human evolutionary constraint using 29 mammals.</title>
        <authorList>
            <person name="Lindblad-Toh K."/>
            <person name="Garber M."/>
            <person name="Zuk O."/>
            <person name="Lin M.F."/>
            <person name="Parker B.J."/>
            <person name="Washietl S."/>
            <person name="Kheradpour P."/>
            <person name="Ernst J."/>
            <person name="Jordan G."/>
            <person name="Mauceli E."/>
            <person name="Ward L.D."/>
            <person name="Lowe C.B."/>
            <person name="Holloway A.K."/>
            <person name="Clamp M."/>
            <person name="Gnerre S."/>
            <person name="Alfoldi J."/>
            <person name="Beal K."/>
            <person name="Chang J."/>
            <person name="Clawson H."/>
            <person name="Cuff J."/>
            <person name="Di Palma F."/>
            <person name="Fitzgerald S."/>
            <person name="Flicek P."/>
            <person name="Guttman M."/>
            <person name="Hubisz M.J."/>
            <person name="Jaffe D.B."/>
            <person name="Jungreis I."/>
            <person name="Kent W.J."/>
            <person name="Kostka D."/>
            <person name="Lara M."/>
            <person name="Martins A.L."/>
            <person name="Massingham T."/>
            <person name="Moltke I."/>
            <person name="Raney B.J."/>
            <person name="Rasmussen M.D."/>
            <person name="Robinson J."/>
            <person name="Stark A."/>
            <person name="Vilella A.J."/>
            <person name="Wen J."/>
            <person name="Xie X."/>
            <person name="Zody M.C."/>
            <person name="Baldwin J."/>
            <person name="Bloom T."/>
            <person name="Chin C.W."/>
            <person name="Heiman D."/>
            <person name="Nicol R."/>
            <person name="Nusbaum C."/>
            <person name="Young S."/>
            <person name="Wilkinson J."/>
            <person name="Worley K.C."/>
            <person name="Kovar C.L."/>
            <person name="Muzny D.M."/>
            <person name="Gibbs R.A."/>
            <person name="Cree A."/>
            <person name="Dihn H.H."/>
            <person name="Fowler G."/>
            <person name="Jhangiani S."/>
            <person name="Joshi V."/>
            <person name="Lee S."/>
            <person name="Lewis L.R."/>
            <person name="Nazareth L.V."/>
            <person name="Okwuonu G."/>
            <person name="Santibanez J."/>
            <person name="Warren W.C."/>
            <person name="Mardis E.R."/>
            <person name="Weinstock G.M."/>
            <person name="Wilson R.K."/>
            <person name="Delehaunty K."/>
            <person name="Dooling D."/>
            <person name="Fronik C."/>
            <person name="Fulton L."/>
            <person name="Fulton B."/>
            <person name="Graves T."/>
            <person name="Minx P."/>
            <person name="Sodergren E."/>
            <person name="Birney E."/>
            <person name="Margulies E.H."/>
            <person name="Herrero J."/>
            <person name="Green E.D."/>
            <person name="Haussler D."/>
            <person name="Siepel A."/>
            <person name="Goldman N."/>
            <person name="Pollard K.S."/>
            <person name="Pedersen J.S."/>
            <person name="Lander E.S."/>
            <person name="Kellis M."/>
        </authorList>
    </citation>
    <scope>NUCLEOTIDE SEQUENCE [LARGE SCALE GENOMIC DNA]</scope>
    <source>
        <strain evidence="13">2N</strain>
    </source>
</reference>
<keyword evidence="13" id="KW-1185">Reference proteome</keyword>
<comment type="subcellular location">
    <subcellularLocation>
        <location evidence="1">Endoplasmic reticulum membrane</location>
        <topology evidence="1">Single-pass type I membrane protein</topology>
    </subcellularLocation>
    <subcellularLocation>
        <location evidence="8">Membrane</location>
        <topology evidence="8">Single-pass type I membrane protein</topology>
    </subcellularLocation>
</comment>
<dbReference type="PROSITE" id="PS50866">
    <property type="entry name" value="GOLD"/>
    <property type="match status" value="1"/>
</dbReference>
<dbReference type="Proteomes" id="UP000005447">
    <property type="component" value="Unassembled WGS sequence"/>
</dbReference>
<dbReference type="EMBL" id="AAKN02026478">
    <property type="status" value="NOT_ANNOTATED_CDS"/>
    <property type="molecule type" value="Genomic_DNA"/>
</dbReference>
<dbReference type="InterPro" id="IPR009038">
    <property type="entry name" value="GOLD_dom"/>
</dbReference>
<dbReference type="FunCoup" id="H0V1I9">
    <property type="interactions" value="452"/>
</dbReference>
<proteinExistence type="inferred from homology"/>
<evidence type="ECO:0000256" key="10">
    <source>
        <dbReference type="SAM" id="SignalP"/>
    </source>
</evidence>
<dbReference type="GO" id="GO:0005789">
    <property type="term" value="C:endoplasmic reticulum membrane"/>
    <property type="evidence" value="ECO:0007669"/>
    <property type="project" value="UniProtKB-SubCell"/>
</dbReference>
<comment type="similarity">
    <text evidence="2 8">Belongs to the EMP24/GP25L family.</text>
</comment>
<dbReference type="GeneTree" id="ENSGT00390000010961"/>
<dbReference type="InParanoid" id="H0V1I9"/>
<reference evidence="12" key="2">
    <citation type="submission" date="2025-08" db="UniProtKB">
        <authorList>
            <consortium name="Ensembl"/>
        </authorList>
    </citation>
    <scope>IDENTIFICATION</scope>
    <source>
        <strain evidence="12">2N</strain>
    </source>
</reference>
<evidence type="ECO:0000256" key="4">
    <source>
        <dbReference type="ARBA" id="ARBA00022729"/>
    </source>
</evidence>
<dbReference type="InterPro" id="IPR015720">
    <property type="entry name" value="Emp24-like"/>
</dbReference>
<evidence type="ECO:0000256" key="6">
    <source>
        <dbReference type="ARBA" id="ARBA00022989"/>
    </source>
</evidence>
<reference evidence="12" key="3">
    <citation type="submission" date="2025-09" db="UniProtKB">
        <authorList>
            <consortium name="Ensembl"/>
        </authorList>
    </citation>
    <scope>IDENTIFICATION</scope>
    <source>
        <strain evidence="12">2N</strain>
    </source>
</reference>
<dbReference type="OMA" id="QIFHMWR"/>
<protein>
    <submittedName>
        <fullName evidence="12">Transmembrane p24 trafficking protein 6</fullName>
    </submittedName>
</protein>
<evidence type="ECO:0000259" key="11">
    <source>
        <dbReference type="PROSITE" id="PS50866"/>
    </source>
</evidence>
<keyword evidence="3 8" id="KW-0812">Transmembrane</keyword>
<keyword evidence="4 10" id="KW-0732">Signal</keyword>
<accession>H0V1I9</accession>
<dbReference type="VEuPathDB" id="HostDB:ENSCPOG00000003714"/>
<keyword evidence="5" id="KW-0256">Endoplasmic reticulum</keyword>
<dbReference type="AlphaFoldDB" id="H0V1I9"/>
<gene>
    <name evidence="12" type="primary">TMED6</name>
</gene>
<keyword evidence="7 9" id="KW-0472">Membrane</keyword>
<dbReference type="PANTHER" id="PTHR22811">
    <property type="entry name" value="TRANSMEMBRANE EMP24 DOMAIN-CONTAINING PROTEIN"/>
    <property type="match status" value="1"/>
</dbReference>
<dbReference type="HOGENOM" id="CLU_066963_5_1_1"/>
<evidence type="ECO:0000256" key="8">
    <source>
        <dbReference type="RuleBase" id="RU003827"/>
    </source>
</evidence>